<organism evidence="1 2">
    <name type="scientific">Terrilactibacillus tamarindi</name>
    <dbReference type="NCBI Taxonomy" id="2599694"/>
    <lineage>
        <taxon>Bacteria</taxon>
        <taxon>Bacillati</taxon>
        <taxon>Bacillota</taxon>
        <taxon>Bacilli</taxon>
        <taxon>Bacillales</taxon>
        <taxon>Bacillaceae</taxon>
        <taxon>Terrilactibacillus</taxon>
    </lineage>
</organism>
<dbReference type="EMBL" id="WNHB01000039">
    <property type="protein sequence ID" value="MTT33328.1"/>
    <property type="molecule type" value="Genomic_DNA"/>
</dbReference>
<keyword evidence="2" id="KW-1185">Reference proteome</keyword>
<name>A0A6N8CUD4_9BACI</name>
<accession>A0A6N8CUD4</accession>
<dbReference type="Proteomes" id="UP000440978">
    <property type="component" value="Unassembled WGS sequence"/>
</dbReference>
<dbReference type="InterPro" id="IPR019644">
    <property type="entry name" value="DUF2508"/>
</dbReference>
<gene>
    <name evidence="1" type="ORF">GMB86_15120</name>
</gene>
<dbReference type="AlphaFoldDB" id="A0A6N8CUD4"/>
<comment type="caution">
    <text evidence="1">The sequence shown here is derived from an EMBL/GenBank/DDBJ whole genome shotgun (WGS) entry which is preliminary data.</text>
</comment>
<dbReference type="RefSeq" id="WP_155221351.1">
    <property type="nucleotide sequence ID" value="NZ_WNHB01000039.1"/>
</dbReference>
<reference evidence="1 2" key="1">
    <citation type="submission" date="2019-11" db="EMBL/GenBank/DDBJ databases">
        <title>Terrilactibacillus tamarindus sp. nov. BCM23-1 isolated from bark of Tamarindus indica.</title>
        <authorList>
            <person name="Kingkaew E."/>
            <person name="Tanasupawat S."/>
        </authorList>
    </citation>
    <scope>NUCLEOTIDE SEQUENCE [LARGE SCALE GENOMIC DNA]</scope>
    <source>
        <strain evidence="1 2">BCM23-1</strain>
    </source>
</reference>
<proteinExistence type="predicted"/>
<protein>
    <submittedName>
        <fullName evidence="1">DUF2508 family protein</fullName>
    </submittedName>
</protein>
<evidence type="ECO:0000313" key="2">
    <source>
        <dbReference type="Proteomes" id="UP000440978"/>
    </source>
</evidence>
<dbReference type="OrthoDB" id="2166610at2"/>
<sequence>MFKKKKRLLRRTLTDSLVSTLEICKEDWLTKKRVIDASIEPSEEVLHQLRLAEVKYFFLLREARAQQLFNSRD</sequence>
<dbReference type="Pfam" id="PF10704">
    <property type="entry name" value="DUF2508"/>
    <property type="match status" value="1"/>
</dbReference>
<evidence type="ECO:0000313" key="1">
    <source>
        <dbReference type="EMBL" id="MTT33328.1"/>
    </source>
</evidence>